<dbReference type="EMBL" id="CP022310">
    <property type="protein sequence ID" value="QDI70359.1"/>
    <property type="molecule type" value="Genomic_DNA"/>
</dbReference>
<reference evidence="1 2" key="1">
    <citation type="submission" date="2017-07" db="EMBL/GenBank/DDBJ databases">
        <title>The Complete Genome of Streptomyces asterosporus-ZSY.</title>
        <authorList>
            <person name="Zhang S."/>
        </authorList>
    </citation>
    <scope>NUCLEOTIDE SEQUENCE [LARGE SCALE GENOMIC DNA]</scope>
    <source>
        <strain evidence="1 2">DSM 41452</strain>
    </source>
</reference>
<protein>
    <submittedName>
        <fullName evidence="1">Uncharacterized protein</fullName>
    </submittedName>
</protein>
<evidence type="ECO:0000313" key="1">
    <source>
        <dbReference type="EMBL" id="QDI70359.1"/>
    </source>
</evidence>
<gene>
    <name evidence="1" type="ORF">CD934_17865</name>
</gene>
<keyword evidence="2" id="KW-1185">Reference proteome</keyword>
<dbReference type="Proteomes" id="UP000316215">
    <property type="component" value="Chromosome"/>
</dbReference>
<proteinExistence type="predicted"/>
<organism evidence="1 2">
    <name type="scientific">Streptomyces calvus</name>
    <dbReference type="NCBI Taxonomy" id="67282"/>
    <lineage>
        <taxon>Bacteria</taxon>
        <taxon>Bacillati</taxon>
        <taxon>Actinomycetota</taxon>
        <taxon>Actinomycetes</taxon>
        <taxon>Kitasatosporales</taxon>
        <taxon>Streptomycetaceae</taxon>
        <taxon>Streptomyces</taxon>
    </lineage>
</organism>
<dbReference type="AlphaFoldDB" id="A0A514JSL7"/>
<evidence type="ECO:0000313" key="2">
    <source>
        <dbReference type="Proteomes" id="UP000316215"/>
    </source>
</evidence>
<accession>A0A514JSL7</accession>
<sequence length="196" mass="21298">MGKLMSGVSFELQRAASTRGRRGEVLSWFGQAGGLGRIELAFPTEHSDYPSEYCEVAVSGDSLPLVTYLGLRYLRRPLLARGELRVDGDPAGLSRSVYRLGRQGRGLRIQVKGRFYTHVQVGGKRSHELARPGAGVLMRRSCWNNPQTLSGICSGEADALDVGLAVVMEAVYTRNLTTPGALVSIPGRFLNGCNFL</sequence>
<dbReference type="KEGG" id="sast:CD934_17865"/>
<name>A0A514JSL7_9ACTN</name>